<dbReference type="PROSITE" id="PS51123">
    <property type="entry name" value="OMPA_2"/>
    <property type="match status" value="1"/>
</dbReference>
<dbReference type="RefSeq" id="WP_036928472.1">
    <property type="nucleotide sequence ID" value="NZ_JRPQ01000147.1"/>
</dbReference>
<evidence type="ECO:0000259" key="7">
    <source>
        <dbReference type="PROSITE" id="PS51123"/>
    </source>
</evidence>
<dbReference type="GO" id="GO:0009279">
    <property type="term" value="C:cell outer membrane"/>
    <property type="evidence" value="ECO:0007669"/>
    <property type="project" value="UniProtKB-SubCell"/>
</dbReference>
<evidence type="ECO:0000256" key="5">
    <source>
        <dbReference type="SAM" id="Coils"/>
    </source>
</evidence>
<feature type="domain" description="OmpA-like" evidence="7">
    <location>
        <begin position="205"/>
        <end position="314"/>
    </location>
</feature>
<keyword evidence="5" id="KW-0175">Coiled coil</keyword>
<gene>
    <name evidence="8" type="ORF">HMPREF9304_10005</name>
</gene>
<keyword evidence="6" id="KW-0732">Signal</keyword>
<dbReference type="SUPFAM" id="SSF103088">
    <property type="entry name" value="OmpA-like"/>
    <property type="match status" value="1"/>
</dbReference>
<accession>A0A098YQ66</accession>
<evidence type="ECO:0000256" key="2">
    <source>
        <dbReference type="ARBA" id="ARBA00023136"/>
    </source>
</evidence>
<evidence type="ECO:0000256" key="6">
    <source>
        <dbReference type="SAM" id="SignalP"/>
    </source>
</evidence>
<feature type="coiled-coil region" evidence="5">
    <location>
        <begin position="124"/>
        <end position="151"/>
    </location>
</feature>
<dbReference type="PANTHER" id="PTHR30329">
    <property type="entry name" value="STATOR ELEMENT OF FLAGELLAR MOTOR COMPLEX"/>
    <property type="match status" value="1"/>
</dbReference>
<keyword evidence="2 4" id="KW-0472">Membrane</keyword>
<evidence type="ECO:0000313" key="8">
    <source>
        <dbReference type="EMBL" id="KGI21469.1"/>
    </source>
</evidence>
<feature type="chain" id="PRO_5001951214" evidence="6">
    <location>
        <begin position="23"/>
        <end position="314"/>
    </location>
</feature>
<dbReference type="AlphaFoldDB" id="A0A098YQ66"/>
<dbReference type="InterPro" id="IPR050330">
    <property type="entry name" value="Bact_OuterMem_StrucFunc"/>
</dbReference>
<dbReference type="PRINTS" id="PR01021">
    <property type="entry name" value="OMPADOMAIN"/>
</dbReference>
<name>A0A098YQ66_9BACT</name>
<dbReference type="InterPro" id="IPR036737">
    <property type="entry name" value="OmpA-like_sf"/>
</dbReference>
<dbReference type="CDD" id="cd07185">
    <property type="entry name" value="OmpA_C-like"/>
    <property type="match status" value="1"/>
</dbReference>
<evidence type="ECO:0000256" key="1">
    <source>
        <dbReference type="ARBA" id="ARBA00004442"/>
    </source>
</evidence>
<dbReference type="Pfam" id="PF00691">
    <property type="entry name" value="OmpA"/>
    <property type="match status" value="1"/>
</dbReference>
<dbReference type="Gene3D" id="3.30.1330.60">
    <property type="entry name" value="OmpA-like domain"/>
    <property type="match status" value="1"/>
</dbReference>
<reference evidence="8 9" key="1">
    <citation type="submission" date="2014-07" db="EMBL/GenBank/DDBJ databases">
        <authorList>
            <person name="McCorrison J."/>
            <person name="Sanka R."/>
            <person name="Torralba M."/>
            <person name="Gillis M."/>
            <person name="Haft D.H."/>
            <person name="Methe B."/>
            <person name="Sutton G."/>
            <person name="Nelson K.E."/>
        </authorList>
    </citation>
    <scope>NUCLEOTIDE SEQUENCE [LARGE SCALE GENOMIC DNA]</scope>
    <source>
        <strain evidence="8 9">S9-PR14</strain>
    </source>
</reference>
<protein>
    <submittedName>
        <fullName evidence="8">Cell envelope biogenesis protein OmpA</fullName>
    </submittedName>
</protein>
<dbReference type="EMBL" id="JRPQ01000147">
    <property type="protein sequence ID" value="KGI21469.1"/>
    <property type="molecule type" value="Genomic_DNA"/>
</dbReference>
<dbReference type="InterPro" id="IPR006664">
    <property type="entry name" value="OMP_bac"/>
</dbReference>
<keyword evidence="3" id="KW-0998">Cell outer membrane</keyword>
<comment type="subcellular location">
    <subcellularLocation>
        <location evidence="1">Cell outer membrane</location>
    </subcellularLocation>
</comment>
<evidence type="ECO:0000256" key="4">
    <source>
        <dbReference type="PROSITE-ProRule" id="PRU00473"/>
    </source>
</evidence>
<evidence type="ECO:0000256" key="3">
    <source>
        <dbReference type="ARBA" id="ARBA00023237"/>
    </source>
</evidence>
<dbReference type="OrthoDB" id="9805336at2"/>
<comment type="caution">
    <text evidence="8">The sequence shown here is derived from an EMBL/GenBank/DDBJ whole genome shotgun (WGS) entry which is preliminary data.</text>
</comment>
<dbReference type="Proteomes" id="UP000029723">
    <property type="component" value="Unassembled WGS sequence"/>
</dbReference>
<dbReference type="InterPro" id="IPR006665">
    <property type="entry name" value="OmpA-like"/>
</dbReference>
<sequence>MQKKYYLAALAFLALPIMYADATPVVSVAPAADDTIIVDRDELIDVLRRVATSEIRNQNRQMRNMRQQTRGRSYRQISPAQTIPVYNSSSRRIEYIPVYVPQVGRVQGFQPYLPTQNLQPKSSDTKESQEVKQLQEQIDQLQKQIEVLSQTVKDPTLRQQVESMVKQQNALRAKKDTVIMRAPANNPTEQCCQEKALVEPAHPVKVTPFDTNLRQVFFEISSKQLSKEAEHTLDAVVDVLKNNRDLKVELTGFSSKDGPKAFNKDLAMKRMNSVRSYLVNYGVNTNQISALSYGIDKKSEMKTYARRVELCISL</sequence>
<evidence type="ECO:0000313" key="9">
    <source>
        <dbReference type="Proteomes" id="UP000029723"/>
    </source>
</evidence>
<organism evidence="8 9">
    <name type="scientific">Hoylesella timonensis S9-PR14</name>
    <dbReference type="NCBI Taxonomy" id="1401062"/>
    <lineage>
        <taxon>Bacteria</taxon>
        <taxon>Pseudomonadati</taxon>
        <taxon>Bacteroidota</taxon>
        <taxon>Bacteroidia</taxon>
        <taxon>Bacteroidales</taxon>
        <taxon>Prevotellaceae</taxon>
        <taxon>Hoylesella</taxon>
    </lineage>
</organism>
<feature type="signal peptide" evidence="6">
    <location>
        <begin position="1"/>
        <end position="22"/>
    </location>
</feature>
<proteinExistence type="predicted"/>
<dbReference type="PANTHER" id="PTHR30329:SF21">
    <property type="entry name" value="LIPOPROTEIN YIAD-RELATED"/>
    <property type="match status" value="1"/>
</dbReference>